<comment type="function">
    <text evidence="3">Rab9 effector required for endosome to trans-Golgi network (TGN) transport.</text>
</comment>
<evidence type="ECO:0000313" key="5">
    <source>
        <dbReference type="EMBL" id="GAB1286263.1"/>
    </source>
</evidence>
<evidence type="ECO:0000313" key="6">
    <source>
        <dbReference type="Proteomes" id="UP001623349"/>
    </source>
</evidence>
<dbReference type="SUPFAM" id="SSF50965">
    <property type="entry name" value="Galactose oxidase, central domain"/>
    <property type="match status" value="1"/>
</dbReference>
<proteinExistence type="predicted"/>
<name>A0ABQ0EGJ7_APOSI</name>
<evidence type="ECO:0000256" key="1">
    <source>
        <dbReference type="ARBA" id="ARBA00022441"/>
    </source>
</evidence>
<accession>A0ABQ0EGJ7</accession>
<sequence length="376" mass="40508">MKQLPILEPGDKPRKATWYTLACPGDRPCPRVGHSCSYFPPVGEAESGKVFIVGGANPNQSFSDVHTMDVGTHQWNMATREGLLPRYEHASFLPTCSPHSIWVFGGADQSGNRNCLQVMSPGACKARTWSTPEVTGSPPSPRTFHTSSAAIGNQLYVFGGGERGAQPVQDVKLHVFDANTLTWSQPETHGSPPSPRHGHVMVAAGTKLFIHGGLAGDKFFDDLHCIDIVGDMSWQKLGPTGAAPVGCAAHAAVAVGHHVYMFGGMTATGALNMMYKYHTEKQHWTILQFDTSLPPGRLDHSMCVIPWPVTSTSEREDSDSVILTLQAEKGDAAEKAESQNGGSREESPTTVLLCFVFGGMNTEGEIYDDCLVTVVD</sequence>
<dbReference type="Pfam" id="PF24681">
    <property type="entry name" value="Kelch_KLHDC2_KLHL20_DRC7"/>
    <property type="match status" value="1"/>
</dbReference>
<keyword evidence="2" id="KW-0677">Repeat</keyword>
<dbReference type="Gene3D" id="2.120.10.80">
    <property type="entry name" value="Kelch-type beta propeller"/>
    <property type="match status" value="2"/>
</dbReference>
<dbReference type="InterPro" id="IPR052124">
    <property type="entry name" value="Rab9_kelch_effector"/>
</dbReference>
<keyword evidence="1" id="KW-0880">Kelch repeat</keyword>
<comment type="caution">
    <text evidence="5">The sequence shown here is derived from an EMBL/GenBank/DDBJ whole genome shotgun (WGS) entry which is preliminary data.</text>
</comment>
<dbReference type="EMBL" id="BAAFST010000002">
    <property type="protein sequence ID" value="GAB1286263.1"/>
    <property type="molecule type" value="Genomic_DNA"/>
</dbReference>
<dbReference type="PANTHER" id="PTHR46647:SF1">
    <property type="entry name" value="RAB9 EFFECTOR PROTEIN WITH KELCH MOTIFS"/>
    <property type="match status" value="1"/>
</dbReference>
<evidence type="ECO:0000256" key="3">
    <source>
        <dbReference type="ARBA" id="ARBA00037224"/>
    </source>
</evidence>
<evidence type="ECO:0000256" key="4">
    <source>
        <dbReference type="ARBA" id="ARBA00039295"/>
    </source>
</evidence>
<reference evidence="5 6" key="1">
    <citation type="submission" date="2024-08" db="EMBL/GenBank/DDBJ databases">
        <title>The draft genome of Apodemus speciosus.</title>
        <authorList>
            <person name="Nabeshima K."/>
            <person name="Suzuki S."/>
            <person name="Onuma M."/>
        </authorList>
    </citation>
    <scope>NUCLEOTIDE SEQUENCE [LARGE SCALE GENOMIC DNA]</scope>
    <source>
        <strain evidence="5">IB14-021</strain>
    </source>
</reference>
<protein>
    <recommendedName>
        <fullName evidence="4">Rab9 effector protein with kelch motifs</fullName>
    </recommendedName>
</protein>
<gene>
    <name evidence="5" type="ORF">APTSU1_000149300</name>
</gene>
<dbReference type="PANTHER" id="PTHR46647">
    <property type="entry name" value="RAB9 EFFECTOR PROTEIN WITH KELCH MOTIFS"/>
    <property type="match status" value="1"/>
</dbReference>
<dbReference type="InterPro" id="IPR015915">
    <property type="entry name" value="Kelch-typ_b-propeller"/>
</dbReference>
<keyword evidence="6" id="KW-1185">Reference proteome</keyword>
<dbReference type="InterPro" id="IPR011043">
    <property type="entry name" value="Gal_Oxase/kelch_b-propeller"/>
</dbReference>
<organism evidence="5 6">
    <name type="scientific">Apodemus speciosus</name>
    <name type="common">Large Japanese field mouse</name>
    <dbReference type="NCBI Taxonomy" id="105296"/>
    <lineage>
        <taxon>Eukaryota</taxon>
        <taxon>Metazoa</taxon>
        <taxon>Chordata</taxon>
        <taxon>Craniata</taxon>
        <taxon>Vertebrata</taxon>
        <taxon>Euteleostomi</taxon>
        <taxon>Mammalia</taxon>
        <taxon>Eutheria</taxon>
        <taxon>Euarchontoglires</taxon>
        <taxon>Glires</taxon>
        <taxon>Rodentia</taxon>
        <taxon>Myomorpha</taxon>
        <taxon>Muroidea</taxon>
        <taxon>Muridae</taxon>
        <taxon>Murinae</taxon>
        <taxon>Apodemus</taxon>
    </lineage>
</organism>
<dbReference type="Proteomes" id="UP001623349">
    <property type="component" value="Unassembled WGS sequence"/>
</dbReference>
<evidence type="ECO:0000256" key="2">
    <source>
        <dbReference type="ARBA" id="ARBA00022737"/>
    </source>
</evidence>